<dbReference type="PRINTS" id="PR00035">
    <property type="entry name" value="HTHGNTR"/>
</dbReference>
<reference evidence="7" key="2">
    <citation type="submission" date="2016-01" db="EMBL/GenBank/DDBJ databases">
        <title>Six Aerococcus type strain genome sequencing and assembly using PacBio and Illumina Hiseq.</title>
        <authorList>
            <person name="Carkaci D."/>
            <person name="Dargis R."/>
            <person name="Nielsen X.C."/>
            <person name="Skovgaard O."/>
            <person name="Fuursted K."/>
            <person name="Christensen J.J."/>
        </authorList>
    </citation>
    <scope>NUCLEOTIDE SEQUENCE [LARGE SCALE GENOMIC DNA]</scope>
    <source>
        <strain evidence="7">CCUG43001</strain>
    </source>
</reference>
<dbReference type="KEGG" id="asan:AWM72_05915"/>
<gene>
    <name evidence="5" type="ORF">AWM72_05915</name>
    <name evidence="6" type="ORF">CYJ28_05150</name>
</gene>
<sequence>MAKTQSYKDTAYEYLKERIDNNILLPDTHLKEVEIANKLGMSRTPVRRAMAQLEEEGYVKIEPYKGAVVIKSSLTSTAIVERLQFVELMAMHLFQHMQNKDIHVDKEELHEIVEEMERGRESEDDATYYAAEFKLFRFLAFYHSNSYFRQIGLSTIATLHELYLKNVKADQRNFTKERNETSDVYPEFIRAIEEADYPNARKQVRIWMNQLILNQINS</sequence>
<evidence type="ECO:0000313" key="8">
    <source>
        <dbReference type="Proteomes" id="UP000234239"/>
    </source>
</evidence>
<keyword evidence="3" id="KW-0804">Transcription</keyword>
<evidence type="ECO:0000259" key="4">
    <source>
        <dbReference type="PROSITE" id="PS50949"/>
    </source>
</evidence>
<dbReference type="GO" id="GO:0003700">
    <property type="term" value="F:DNA-binding transcription factor activity"/>
    <property type="evidence" value="ECO:0007669"/>
    <property type="project" value="InterPro"/>
</dbReference>
<dbReference type="Proteomes" id="UP000069912">
    <property type="component" value="Chromosome"/>
</dbReference>
<protein>
    <submittedName>
        <fullName evidence="5">GntR family transcriptional regulator</fullName>
    </submittedName>
</protein>
<dbReference type="EMBL" id="CP014160">
    <property type="protein sequence ID" value="AMB94326.1"/>
    <property type="molecule type" value="Genomic_DNA"/>
</dbReference>
<accession>A0A109RDM0</accession>
<dbReference type="GeneID" id="92903602"/>
<dbReference type="EMBL" id="PKGY01000002">
    <property type="protein sequence ID" value="PKZ22505.1"/>
    <property type="molecule type" value="Genomic_DNA"/>
</dbReference>
<dbReference type="InterPro" id="IPR000524">
    <property type="entry name" value="Tscrpt_reg_HTH_GntR"/>
</dbReference>
<dbReference type="PROSITE" id="PS50949">
    <property type="entry name" value="HTH_GNTR"/>
    <property type="match status" value="1"/>
</dbReference>
<dbReference type="GO" id="GO:0003677">
    <property type="term" value="F:DNA binding"/>
    <property type="evidence" value="ECO:0007669"/>
    <property type="project" value="UniProtKB-KW"/>
</dbReference>
<dbReference type="PANTHER" id="PTHR43537">
    <property type="entry name" value="TRANSCRIPTIONAL REGULATOR, GNTR FAMILY"/>
    <property type="match status" value="1"/>
</dbReference>
<dbReference type="SMART" id="SM00345">
    <property type="entry name" value="HTH_GNTR"/>
    <property type="match status" value="1"/>
</dbReference>
<keyword evidence="1" id="KW-0805">Transcription regulation</keyword>
<reference evidence="5 7" key="1">
    <citation type="journal article" date="2016" name="Genome Announc.">
        <title>Complete Genome Sequences of Aerococcus christensenii CCUG 28831T, Aerococcus sanguinicola CCUG 43001T, Aerococcus urinae CCUG 36881T, Aerococcus urinaeequi CCUG 28094T, Aerococcus urinaehominis CCUG 42038 BT, and Aerococcus viridans CCUG 4311T.</title>
        <authorList>
            <person name="Carkaci D."/>
            <person name="Dargis R."/>
            <person name="Nielsen X.C."/>
            <person name="Skovgaard O."/>
            <person name="Fuursted K."/>
            <person name="Christensen J.J."/>
        </authorList>
    </citation>
    <scope>NUCLEOTIDE SEQUENCE [LARGE SCALE GENOMIC DNA]</scope>
    <source>
        <strain evidence="5 7">CCUG43001</strain>
    </source>
</reference>
<keyword evidence="2" id="KW-0238">DNA-binding</keyword>
<organism evidence="5 7">
    <name type="scientific">Aerococcus sanguinicola</name>
    <dbReference type="NCBI Taxonomy" id="119206"/>
    <lineage>
        <taxon>Bacteria</taxon>
        <taxon>Bacillati</taxon>
        <taxon>Bacillota</taxon>
        <taxon>Bacilli</taxon>
        <taxon>Lactobacillales</taxon>
        <taxon>Aerococcaceae</taxon>
        <taxon>Aerococcus</taxon>
    </lineage>
</organism>
<evidence type="ECO:0000256" key="2">
    <source>
        <dbReference type="ARBA" id="ARBA00023125"/>
    </source>
</evidence>
<dbReference type="Proteomes" id="UP000234239">
    <property type="component" value="Unassembled WGS sequence"/>
</dbReference>
<evidence type="ECO:0000313" key="6">
    <source>
        <dbReference type="EMBL" id="PKZ22505.1"/>
    </source>
</evidence>
<dbReference type="InterPro" id="IPR036390">
    <property type="entry name" value="WH_DNA-bd_sf"/>
</dbReference>
<dbReference type="AlphaFoldDB" id="A0A109RDM0"/>
<feature type="domain" description="HTH gntR-type" evidence="4">
    <location>
        <begin position="5"/>
        <end position="72"/>
    </location>
</feature>
<evidence type="ECO:0000313" key="5">
    <source>
        <dbReference type="EMBL" id="AMB94326.1"/>
    </source>
</evidence>
<dbReference type="PANTHER" id="PTHR43537:SF45">
    <property type="entry name" value="GNTR FAMILY REGULATORY PROTEIN"/>
    <property type="match status" value="1"/>
</dbReference>
<reference evidence="6 8" key="3">
    <citation type="submission" date="2017-12" db="EMBL/GenBank/DDBJ databases">
        <title>Phylogenetic diversity of female urinary microbiome.</title>
        <authorList>
            <person name="Thomas-White K."/>
            <person name="Wolfe A.J."/>
        </authorList>
    </citation>
    <scope>NUCLEOTIDE SEQUENCE [LARGE SCALE GENOMIC DNA]</scope>
    <source>
        <strain evidence="6 8">UMB0139</strain>
    </source>
</reference>
<name>A0A109RDM0_9LACT</name>
<dbReference type="OrthoDB" id="368257at2"/>
<evidence type="ECO:0000313" key="7">
    <source>
        <dbReference type="Proteomes" id="UP000069912"/>
    </source>
</evidence>
<dbReference type="Gene3D" id="1.10.10.10">
    <property type="entry name" value="Winged helix-like DNA-binding domain superfamily/Winged helix DNA-binding domain"/>
    <property type="match status" value="1"/>
</dbReference>
<evidence type="ECO:0000256" key="1">
    <source>
        <dbReference type="ARBA" id="ARBA00023015"/>
    </source>
</evidence>
<dbReference type="SUPFAM" id="SSF46785">
    <property type="entry name" value="Winged helix' DNA-binding domain"/>
    <property type="match status" value="1"/>
</dbReference>
<dbReference type="Pfam" id="PF00392">
    <property type="entry name" value="GntR"/>
    <property type="match status" value="1"/>
</dbReference>
<proteinExistence type="predicted"/>
<dbReference type="CDD" id="cd07377">
    <property type="entry name" value="WHTH_GntR"/>
    <property type="match status" value="1"/>
</dbReference>
<dbReference type="RefSeq" id="WP_067974756.1">
    <property type="nucleotide sequence ID" value="NZ_CAJHKN010000002.1"/>
</dbReference>
<keyword evidence="7" id="KW-1185">Reference proteome</keyword>
<dbReference type="InterPro" id="IPR036388">
    <property type="entry name" value="WH-like_DNA-bd_sf"/>
</dbReference>
<evidence type="ECO:0000256" key="3">
    <source>
        <dbReference type="ARBA" id="ARBA00023163"/>
    </source>
</evidence>